<feature type="transmembrane region" description="Helical" evidence="10">
    <location>
        <begin position="731"/>
        <end position="755"/>
    </location>
</feature>
<dbReference type="InterPro" id="IPR003593">
    <property type="entry name" value="AAA+_ATPase"/>
</dbReference>
<dbReference type="SUPFAM" id="SSF52540">
    <property type="entry name" value="P-loop containing nucleoside triphosphate hydrolases"/>
    <property type="match status" value="1"/>
</dbReference>
<dbReference type="InterPro" id="IPR043926">
    <property type="entry name" value="ABCG_dom"/>
</dbReference>
<evidence type="ECO:0000256" key="2">
    <source>
        <dbReference type="ARBA" id="ARBA00005814"/>
    </source>
</evidence>
<feature type="domain" description="ABC transporter" evidence="11">
    <location>
        <begin position="241"/>
        <end position="486"/>
    </location>
</feature>
<keyword evidence="6" id="KW-0067">ATP-binding</keyword>
<feature type="compositionally biased region" description="Basic and acidic residues" evidence="9">
    <location>
        <begin position="148"/>
        <end position="164"/>
    </location>
</feature>
<dbReference type="GO" id="GO:0016020">
    <property type="term" value="C:membrane"/>
    <property type="evidence" value="ECO:0007669"/>
    <property type="project" value="UniProtKB-SubCell"/>
</dbReference>
<evidence type="ECO:0000313" key="12">
    <source>
        <dbReference type="EMBL" id="KAE8713196.1"/>
    </source>
</evidence>
<dbReference type="FunFam" id="3.40.50.300:FF:000367">
    <property type="entry name" value="ABC transporter G family member 24"/>
    <property type="match status" value="1"/>
</dbReference>
<dbReference type="EMBL" id="VEPZ02000879">
    <property type="protein sequence ID" value="KAE8713196.1"/>
    <property type="molecule type" value="Genomic_DNA"/>
</dbReference>
<name>A0A6A3B8N0_HIBSY</name>
<feature type="transmembrane region" description="Helical" evidence="10">
    <location>
        <begin position="560"/>
        <end position="579"/>
    </location>
</feature>
<evidence type="ECO:0000256" key="3">
    <source>
        <dbReference type="ARBA" id="ARBA00022448"/>
    </source>
</evidence>
<dbReference type="PANTHER" id="PTHR48041">
    <property type="entry name" value="ABC TRANSPORTER G FAMILY MEMBER 28"/>
    <property type="match status" value="1"/>
</dbReference>
<dbReference type="GO" id="GO:0005524">
    <property type="term" value="F:ATP binding"/>
    <property type="evidence" value="ECO:0007669"/>
    <property type="project" value="UniProtKB-KW"/>
</dbReference>
<sequence length="1056" mass="116250">MFMQNEACPLGSYCPLASLNKSTGVVIPCPLGSYCPLASLNKSTGVCDPYNYQIPLESRTTVAALPIFGPMLGVVLRCSVRQDHTALIPLTKFLAVRGITAERVPPPKFVTCFKLTTCNPNTSNQNIHGYGVMLFAKSREAAAKHVRETAQARERWKAAKDVAKKGGWQSQLSKTFSRARSQRRPEQTKASGASKSTEPELPEQVPRGSKDKKKEPGDLTKLMHSLEDDDSKSNEGIDVHIGGENVKKQAPKGKQLHTQSQIFKCVTGKLSPGRVSAVMGPSGAGKTTFLSALTGKTADGCTVTGLILVNGKNEPIQAYKKNWIYLCSIIITSSVILVVLVFLGIVRLSAHLPKPDKVLVIERVIESLGLQPVRDSIVGTVEKRGISGGQRKRVNVGLEMVMEPSLLILDEPTTGLDSSSSQLLLRALRREALEGVNICMVLHQPSYALFKMFDDLILLAKGGLIAYLGPVKKLEEYFSSIGIDVPDRVNPPDHLIDILEGIEKPASVTREQLPVRWMVLKQRLREGQMQAVDLMILLLAGACLGTLAKVTDETLDNAGYTYSVIAVSLLSMIAALRTYSLDKLEYKRETEAGISSLAHFLSKDTIDNFNVIIKPVAYLSMFYFFNNPRSSFEDNYVILMCLVYCVTGMAYILAIAFIPSLAQLWAALVPVVLTLVANQGKDSMVQKYFGKFCYTKWALEAFVISNAERYSGVWLLTRCKSLESGGYNLDDYSLCLIVLVINGVIARILSIGYSISERGPNRRRREAFGGGKVFADGNEGKPHLKKLADVKCQRVDGSIVSGLEEATQVEHLLAEPKSEHVSVDGVCFGKENLEKHLKMEDFFSCALDYRWKINCGELYSQGGDDSKLEVLDGLLDEVDDVQAANDLSAACKGFQLGSNLRNLNSQSHTPRFSGSCSSAGCISEPSVATVKESNSQNGVLKKMKRLRKPTSRYIEEFSRNSTTSGKKCLKVGSQGDLPQVASEPLRQRGRLKKIVPKLELESDSEPFSSESEDEQKRTKRSKTACDRRKHQRMWILAEVIKLVDGIAQYGVGRWMM</sequence>
<feature type="region of interest" description="Disordered" evidence="9">
    <location>
        <begin position="148"/>
        <end position="217"/>
    </location>
</feature>
<proteinExistence type="inferred from homology"/>
<dbReference type="Proteomes" id="UP000436088">
    <property type="component" value="Unassembled WGS sequence"/>
</dbReference>
<comment type="subcellular location">
    <subcellularLocation>
        <location evidence="1">Membrane</location>
        <topology evidence="1">Multi-pass membrane protein</topology>
    </subcellularLocation>
</comment>
<dbReference type="SMART" id="SM00382">
    <property type="entry name" value="AAA"/>
    <property type="match status" value="1"/>
</dbReference>
<keyword evidence="13" id="KW-1185">Reference proteome</keyword>
<comment type="caution">
    <text evidence="12">The sequence shown here is derived from an EMBL/GenBank/DDBJ whole genome shotgun (WGS) entry which is preliminary data.</text>
</comment>
<dbReference type="PROSITE" id="PS50893">
    <property type="entry name" value="ABC_TRANSPORTER_2"/>
    <property type="match status" value="1"/>
</dbReference>
<dbReference type="InterPro" id="IPR003439">
    <property type="entry name" value="ABC_transporter-like_ATP-bd"/>
</dbReference>
<comment type="similarity">
    <text evidence="2">Belongs to the ABC transporter superfamily. ABCG family. Eye pigment precursor importer (TC 3.A.1.204) subfamily.</text>
</comment>
<dbReference type="PANTHER" id="PTHR48041:SF107">
    <property type="entry name" value="WHITE-BROWN COMPLEX HOMOLOG PROTEIN 30-RELATED"/>
    <property type="match status" value="1"/>
</dbReference>
<dbReference type="InterPro" id="IPR050352">
    <property type="entry name" value="ABCG_transporters"/>
</dbReference>
<dbReference type="AlphaFoldDB" id="A0A6A3B8N0"/>
<dbReference type="Gene3D" id="3.40.50.300">
    <property type="entry name" value="P-loop containing nucleotide triphosphate hydrolases"/>
    <property type="match status" value="1"/>
</dbReference>
<evidence type="ECO:0000256" key="1">
    <source>
        <dbReference type="ARBA" id="ARBA00004141"/>
    </source>
</evidence>
<keyword evidence="4 10" id="KW-0812">Transmembrane</keyword>
<dbReference type="GO" id="GO:0140359">
    <property type="term" value="F:ABC-type transporter activity"/>
    <property type="evidence" value="ECO:0007669"/>
    <property type="project" value="InterPro"/>
</dbReference>
<feature type="compositionally biased region" description="Basic residues" evidence="9">
    <location>
        <begin position="1017"/>
        <end position="1027"/>
    </location>
</feature>
<feature type="compositionally biased region" description="Basic and acidic residues" evidence="9">
    <location>
        <begin position="208"/>
        <end position="217"/>
    </location>
</feature>
<dbReference type="Pfam" id="PF00005">
    <property type="entry name" value="ABC_tran"/>
    <property type="match status" value="1"/>
</dbReference>
<evidence type="ECO:0000256" key="9">
    <source>
        <dbReference type="SAM" id="MobiDB-lite"/>
    </source>
</evidence>
<evidence type="ECO:0000256" key="7">
    <source>
        <dbReference type="ARBA" id="ARBA00022989"/>
    </source>
</evidence>
<dbReference type="InterPro" id="IPR027417">
    <property type="entry name" value="P-loop_NTPase"/>
</dbReference>
<dbReference type="Pfam" id="PF19055">
    <property type="entry name" value="ABC2_membrane_7"/>
    <property type="match status" value="2"/>
</dbReference>
<feature type="region of interest" description="Disordered" evidence="9">
    <location>
        <begin position="1002"/>
        <end position="1027"/>
    </location>
</feature>
<evidence type="ECO:0000259" key="11">
    <source>
        <dbReference type="PROSITE" id="PS50893"/>
    </source>
</evidence>
<dbReference type="PROSITE" id="PS00211">
    <property type="entry name" value="ABC_TRANSPORTER_1"/>
    <property type="match status" value="1"/>
</dbReference>
<keyword evidence="7 10" id="KW-1133">Transmembrane helix</keyword>
<evidence type="ECO:0000256" key="4">
    <source>
        <dbReference type="ARBA" id="ARBA00022692"/>
    </source>
</evidence>
<reference evidence="12" key="1">
    <citation type="submission" date="2019-09" db="EMBL/GenBank/DDBJ databases">
        <title>Draft genome information of white flower Hibiscus syriacus.</title>
        <authorList>
            <person name="Kim Y.-M."/>
        </authorList>
    </citation>
    <scope>NUCLEOTIDE SEQUENCE [LARGE SCALE GENOMIC DNA]</scope>
    <source>
        <strain evidence="12">YM2019G1</strain>
    </source>
</reference>
<evidence type="ECO:0000313" key="13">
    <source>
        <dbReference type="Proteomes" id="UP000436088"/>
    </source>
</evidence>
<keyword evidence="5" id="KW-0547">Nucleotide-binding</keyword>
<protein>
    <submittedName>
        <fullName evidence="12">ABC transporter G family member 24</fullName>
    </submittedName>
</protein>
<dbReference type="GO" id="GO:0016887">
    <property type="term" value="F:ATP hydrolysis activity"/>
    <property type="evidence" value="ECO:0007669"/>
    <property type="project" value="InterPro"/>
</dbReference>
<dbReference type="InterPro" id="IPR017871">
    <property type="entry name" value="ABC_transporter-like_CS"/>
</dbReference>
<evidence type="ECO:0000256" key="8">
    <source>
        <dbReference type="ARBA" id="ARBA00023136"/>
    </source>
</evidence>
<evidence type="ECO:0000256" key="6">
    <source>
        <dbReference type="ARBA" id="ARBA00022840"/>
    </source>
</evidence>
<gene>
    <name evidence="12" type="ORF">F3Y22_tig00110213pilonHSYRG00088</name>
</gene>
<dbReference type="Gene3D" id="1.10.246.220">
    <property type="match status" value="1"/>
</dbReference>
<feature type="transmembrane region" description="Helical" evidence="10">
    <location>
        <begin position="531"/>
        <end position="548"/>
    </location>
</feature>
<feature type="transmembrane region" description="Helical" evidence="10">
    <location>
        <begin position="636"/>
        <end position="658"/>
    </location>
</feature>
<feature type="transmembrane region" description="Helical" evidence="10">
    <location>
        <begin position="323"/>
        <end position="346"/>
    </location>
</feature>
<feature type="compositionally biased region" description="Polar residues" evidence="9">
    <location>
        <begin position="168"/>
        <end position="179"/>
    </location>
</feature>
<organism evidence="12 13">
    <name type="scientific">Hibiscus syriacus</name>
    <name type="common">Rose of Sharon</name>
    <dbReference type="NCBI Taxonomy" id="106335"/>
    <lineage>
        <taxon>Eukaryota</taxon>
        <taxon>Viridiplantae</taxon>
        <taxon>Streptophyta</taxon>
        <taxon>Embryophyta</taxon>
        <taxon>Tracheophyta</taxon>
        <taxon>Spermatophyta</taxon>
        <taxon>Magnoliopsida</taxon>
        <taxon>eudicotyledons</taxon>
        <taxon>Gunneridae</taxon>
        <taxon>Pentapetalae</taxon>
        <taxon>rosids</taxon>
        <taxon>malvids</taxon>
        <taxon>Malvales</taxon>
        <taxon>Malvaceae</taxon>
        <taxon>Malvoideae</taxon>
        <taxon>Hibiscus</taxon>
    </lineage>
</organism>
<accession>A0A6A3B8N0</accession>
<keyword evidence="8 10" id="KW-0472">Membrane</keyword>
<keyword evidence="3" id="KW-0813">Transport</keyword>
<evidence type="ECO:0000256" key="5">
    <source>
        <dbReference type="ARBA" id="ARBA00022741"/>
    </source>
</evidence>
<evidence type="ECO:0000256" key="10">
    <source>
        <dbReference type="SAM" id="Phobius"/>
    </source>
</evidence>